<dbReference type="Proteomes" id="UP001240236">
    <property type="component" value="Unassembled WGS sequence"/>
</dbReference>
<comment type="caution">
    <text evidence="3">The sequence shown here is derived from an EMBL/GenBank/DDBJ whole genome shotgun (WGS) entry which is preliminary data.</text>
</comment>
<evidence type="ECO:0000259" key="2">
    <source>
        <dbReference type="Pfam" id="PF13828"/>
    </source>
</evidence>
<evidence type="ECO:0000256" key="1">
    <source>
        <dbReference type="SAM" id="Phobius"/>
    </source>
</evidence>
<dbReference type="AlphaFoldDB" id="A0AAE3W2I6"/>
<gene>
    <name evidence="3" type="ORF">J2S42_005000</name>
</gene>
<reference evidence="3 4" key="1">
    <citation type="submission" date="2023-07" db="EMBL/GenBank/DDBJ databases">
        <title>Sequencing the genomes of 1000 actinobacteria strains.</title>
        <authorList>
            <person name="Klenk H.-P."/>
        </authorList>
    </citation>
    <scope>NUCLEOTIDE SEQUENCE [LARGE SCALE GENOMIC DNA]</scope>
    <source>
        <strain evidence="3 4">DSM 44709</strain>
    </source>
</reference>
<dbReference type="EMBL" id="JAUSUZ010000001">
    <property type="protein sequence ID" value="MDQ0368331.1"/>
    <property type="molecule type" value="Genomic_DNA"/>
</dbReference>
<keyword evidence="1" id="KW-1133">Transmembrane helix</keyword>
<proteinExistence type="predicted"/>
<dbReference type="RefSeq" id="WP_307242836.1">
    <property type="nucleotide sequence ID" value="NZ_JAUSUZ010000001.1"/>
</dbReference>
<sequence length="104" mass="10956">MTDPKYAYPPQMPPRRPTNSMAIAALIMGIASLFTCQLVGIGAIICGNRARNEIRGSGEEGDGMALAGIILGWVSLALVVLSLLFVVGYFVIFGAFILNAPTSP</sequence>
<accession>A0AAE3W2I6</accession>
<dbReference type="InterPro" id="IPR025241">
    <property type="entry name" value="DUF4190"/>
</dbReference>
<keyword evidence="1" id="KW-0812">Transmembrane</keyword>
<feature type="transmembrane region" description="Helical" evidence="1">
    <location>
        <begin position="20"/>
        <end position="45"/>
    </location>
</feature>
<protein>
    <submittedName>
        <fullName evidence="3">Uncharacterized protein YqhQ</fullName>
    </submittedName>
</protein>
<feature type="domain" description="DUF4190" evidence="2">
    <location>
        <begin position="21"/>
        <end position="81"/>
    </location>
</feature>
<evidence type="ECO:0000313" key="3">
    <source>
        <dbReference type="EMBL" id="MDQ0368331.1"/>
    </source>
</evidence>
<keyword evidence="4" id="KW-1185">Reference proteome</keyword>
<dbReference type="Pfam" id="PF13828">
    <property type="entry name" value="DUF4190"/>
    <property type="match status" value="1"/>
</dbReference>
<keyword evidence="1" id="KW-0472">Membrane</keyword>
<evidence type="ECO:0000313" key="4">
    <source>
        <dbReference type="Proteomes" id="UP001240236"/>
    </source>
</evidence>
<name>A0AAE3W2I6_9ACTN</name>
<organism evidence="3 4">
    <name type="scientific">Catenuloplanes indicus</name>
    <dbReference type="NCBI Taxonomy" id="137267"/>
    <lineage>
        <taxon>Bacteria</taxon>
        <taxon>Bacillati</taxon>
        <taxon>Actinomycetota</taxon>
        <taxon>Actinomycetes</taxon>
        <taxon>Micromonosporales</taxon>
        <taxon>Micromonosporaceae</taxon>
        <taxon>Catenuloplanes</taxon>
    </lineage>
</organism>
<feature type="transmembrane region" description="Helical" evidence="1">
    <location>
        <begin position="65"/>
        <end position="98"/>
    </location>
</feature>